<gene>
    <name evidence="1" type="ORF">GGR04_003067</name>
</gene>
<dbReference type="EMBL" id="JACIEK010000008">
    <property type="protein sequence ID" value="MBB3999208.1"/>
    <property type="molecule type" value="Genomic_DNA"/>
</dbReference>
<dbReference type="Proteomes" id="UP000542776">
    <property type="component" value="Unassembled WGS sequence"/>
</dbReference>
<keyword evidence="2" id="KW-1185">Reference proteome</keyword>
<organism evidence="1 2">
    <name type="scientific">Aureimonas pseudogalii</name>
    <dbReference type="NCBI Taxonomy" id="1744844"/>
    <lineage>
        <taxon>Bacteria</taxon>
        <taxon>Pseudomonadati</taxon>
        <taxon>Pseudomonadota</taxon>
        <taxon>Alphaproteobacteria</taxon>
        <taxon>Hyphomicrobiales</taxon>
        <taxon>Aurantimonadaceae</taxon>
        <taxon>Aureimonas</taxon>
    </lineage>
</organism>
<name>A0A7W6MKS1_9HYPH</name>
<dbReference type="RefSeq" id="WP_183200758.1">
    <property type="nucleotide sequence ID" value="NZ_JACIEK010000008.1"/>
</dbReference>
<protein>
    <submittedName>
        <fullName evidence="1">Uncharacterized protein</fullName>
    </submittedName>
</protein>
<comment type="caution">
    <text evidence="1">The sequence shown here is derived from an EMBL/GenBank/DDBJ whole genome shotgun (WGS) entry which is preliminary data.</text>
</comment>
<sequence>MTGSRTLGLTALAVVLGVPLSACQALLPRDDTPRILPSLAALPDAGASAQRLDANGYPLLGAKPRAATAQVADDEVTATQSRYANVERRSNGAGDATYTRQVRELEGVAAAQQAKGEAIVAANAAAETEAAAARAAASSRAQ</sequence>
<evidence type="ECO:0000313" key="1">
    <source>
        <dbReference type="EMBL" id="MBB3999208.1"/>
    </source>
</evidence>
<reference evidence="1 2" key="1">
    <citation type="submission" date="2020-08" db="EMBL/GenBank/DDBJ databases">
        <title>Genomic Encyclopedia of Type Strains, Phase IV (KMG-IV): sequencing the most valuable type-strain genomes for metagenomic binning, comparative biology and taxonomic classification.</title>
        <authorList>
            <person name="Goeker M."/>
        </authorList>
    </citation>
    <scope>NUCLEOTIDE SEQUENCE [LARGE SCALE GENOMIC DNA]</scope>
    <source>
        <strain evidence="1 2">DSM 102238</strain>
    </source>
</reference>
<evidence type="ECO:0000313" key="2">
    <source>
        <dbReference type="Proteomes" id="UP000542776"/>
    </source>
</evidence>
<dbReference type="AlphaFoldDB" id="A0A7W6MKS1"/>
<accession>A0A7W6MKS1</accession>
<proteinExistence type="predicted"/>